<dbReference type="AlphaFoldDB" id="A0A453PV05"/>
<proteinExistence type="predicted"/>
<sequence length="148" mass="16074">MGYEGFLFTPFQAEEEQAEAFVRATRAEPEKEAAILKAKEEAEADQEQASLKAKAGKEPGCGSKRKAEEGHEEAPPAVDVMIQFNGEDDSEDEFYKACMADDSFDYDSDDDLEVCAAKCEASFERCMEAACYARSLPSVGGQGQGGEC</sequence>
<name>A0A453PV05_AEGTS</name>
<protein>
    <submittedName>
        <fullName evidence="2">Uncharacterized protein</fullName>
    </submittedName>
</protein>
<evidence type="ECO:0000313" key="3">
    <source>
        <dbReference type="Proteomes" id="UP000015105"/>
    </source>
</evidence>
<organism evidence="2 3">
    <name type="scientific">Aegilops tauschii subsp. strangulata</name>
    <name type="common">Goatgrass</name>
    <dbReference type="NCBI Taxonomy" id="200361"/>
    <lineage>
        <taxon>Eukaryota</taxon>
        <taxon>Viridiplantae</taxon>
        <taxon>Streptophyta</taxon>
        <taxon>Embryophyta</taxon>
        <taxon>Tracheophyta</taxon>
        <taxon>Spermatophyta</taxon>
        <taxon>Magnoliopsida</taxon>
        <taxon>Liliopsida</taxon>
        <taxon>Poales</taxon>
        <taxon>Poaceae</taxon>
        <taxon>BOP clade</taxon>
        <taxon>Pooideae</taxon>
        <taxon>Triticodae</taxon>
        <taxon>Triticeae</taxon>
        <taxon>Triticinae</taxon>
        <taxon>Aegilops</taxon>
    </lineage>
</organism>
<reference evidence="3" key="1">
    <citation type="journal article" date="2014" name="Science">
        <title>Ancient hybridizations among the ancestral genomes of bread wheat.</title>
        <authorList>
            <consortium name="International Wheat Genome Sequencing Consortium,"/>
            <person name="Marcussen T."/>
            <person name="Sandve S.R."/>
            <person name="Heier L."/>
            <person name="Spannagl M."/>
            <person name="Pfeifer M."/>
            <person name="Jakobsen K.S."/>
            <person name="Wulff B.B."/>
            <person name="Steuernagel B."/>
            <person name="Mayer K.F."/>
            <person name="Olsen O.A."/>
        </authorList>
    </citation>
    <scope>NUCLEOTIDE SEQUENCE [LARGE SCALE GENOMIC DNA]</scope>
    <source>
        <strain evidence="3">cv. AL8/78</strain>
    </source>
</reference>
<keyword evidence="3" id="KW-1185">Reference proteome</keyword>
<evidence type="ECO:0000313" key="2">
    <source>
        <dbReference type="EnsemblPlants" id="AET6Gv20871500.1"/>
    </source>
</evidence>
<reference evidence="2" key="3">
    <citation type="journal article" date="2017" name="Nature">
        <title>Genome sequence of the progenitor of the wheat D genome Aegilops tauschii.</title>
        <authorList>
            <person name="Luo M.C."/>
            <person name="Gu Y.Q."/>
            <person name="Puiu D."/>
            <person name="Wang H."/>
            <person name="Twardziok S.O."/>
            <person name="Deal K.R."/>
            <person name="Huo N."/>
            <person name="Zhu T."/>
            <person name="Wang L."/>
            <person name="Wang Y."/>
            <person name="McGuire P.E."/>
            <person name="Liu S."/>
            <person name="Long H."/>
            <person name="Ramasamy R.K."/>
            <person name="Rodriguez J.C."/>
            <person name="Van S.L."/>
            <person name="Yuan L."/>
            <person name="Wang Z."/>
            <person name="Xia Z."/>
            <person name="Xiao L."/>
            <person name="Anderson O.D."/>
            <person name="Ouyang S."/>
            <person name="Liang Y."/>
            <person name="Zimin A.V."/>
            <person name="Pertea G."/>
            <person name="Qi P."/>
            <person name="Bennetzen J.L."/>
            <person name="Dai X."/>
            <person name="Dawson M.W."/>
            <person name="Muller H.G."/>
            <person name="Kugler K."/>
            <person name="Rivarola-Duarte L."/>
            <person name="Spannagl M."/>
            <person name="Mayer K.F.X."/>
            <person name="Lu F.H."/>
            <person name="Bevan M.W."/>
            <person name="Leroy P."/>
            <person name="Li P."/>
            <person name="You F.M."/>
            <person name="Sun Q."/>
            <person name="Liu Z."/>
            <person name="Lyons E."/>
            <person name="Wicker T."/>
            <person name="Salzberg S.L."/>
            <person name="Devos K.M."/>
            <person name="Dvorak J."/>
        </authorList>
    </citation>
    <scope>NUCLEOTIDE SEQUENCE [LARGE SCALE GENOMIC DNA]</scope>
    <source>
        <strain evidence="2">cv. AL8/78</strain>
    </source>
</reference>
<feature type="compositionally biased region" description="Basic and acidic residues" evidence="1">
    <location>
        <begin position="65"/>
        <end position="74"/>
    </location>
</feature>
<reference evidence="2" key="5">
    <citation type="journal article" date="2021" name="G3 (Bethesda)">
        <title>Aegilops tauschii genome assembly Aet v5.0 features greater sequence contiguity and improved annotation.</title>
        <authorList>
            <person name="Wang L."/>
            <person name="Zhu T."/>
            <person name="Rodriguez J.C."/>
            <person name="Deal K.R."/>
            <person name="Dubcovsky J."/>
            <person name="McGuire P.E."/>
            <person name="Lux T."/>
            <person name="Spannagl M."/>
            <person name="Mayer K.F.X."/>
            <person name="Baldrich P."/>
            <person name="Meyers B.C."/>
            <person name="Huo N."/>
            <person name="Gu Y.Q."/>
            <person name="Zhou H."/>
            <person name="Devos K.M."/>
            <person name="Bennetzen J.L."/>
            <person name="Unver T."/>
            <person name="Budak H."/>
            <person name="Gulick P.J."/>
            <person name="Galiba G."/>
            <person name="Kalapos B."/>
            <person name="Nelson D.R."/>
            <person name="Li P."/>
            <person name="You F.M."/>
            <person name="Luo M.C."/>
            <person name="Dvorak J."/>
        </authorList>
    </citation>
    <scope>NUCLEOTIDE SEQUENCE [LARGE SCALE GENOMIC DNA]</scope>
    <source>
        <strain evidence="2">cv. AL8/78</strain>
    </source>
</reference>
<accession>A0A453PV05</accession>
<dbReference type="Gramene" id="AET6Gv20871500.1">
    <property type="protein sequence ID" value="AET6Gv20871500.1"/>
    <property type="gene ID" value="AET6Gv20871500"/>
</dbReference>
<reference evidence="3" key="2">
    <citation type="journal article" date="2017" name="Nat. Plants">
        <title>The Aegilops tauschii genome reveals multiple impacts of transposons.</title>
        <authorList>
            <person name="Zhao G."/>
            <person name="Zou C."/>
            <person name="Li K."/>
            <person name="Wang K."/>
            <person name="Li T."/>
            <person name="Gao L."/>
            <person name="Zhang X."/>
            <person name="Wang H."/>
            <person name="Yang Z."/>
            <person name="Liu X."/>
            <person name="Jiang W."/>
            <person name="Mao L."/>
            <person name="Kong X."/>
            <person name="Jiao Y."/>
            <person name="Jia J."/>
        </authorList>
    </citation>
    <scope>NUCLEOTIDE SEQUENCE [LARGE SCALE GENOMIC DNA]</scope>
    <source>
        <strain evidence="3">cv. AL8/78</strain>
    </source>
</reference>
<dbReference type="Proteomes" id="UP000015105">
    <property type="component" value="Chromosome 6D"/>
</dbReference>
<dbReference type="EnsemblPlants" id="AET6Gv20871500.1">
    <property type="protein sequence ID" value="AET6Gv20871500.1"/>
    <property type="gene ID" value="AET6Gv20871500"/>
</dbReference>
<reference evidence="2" key="4">
    <citation type="submission" date="2019-03" db="UniProtKB">
        <authorList>
            <consortium name="EnsemblPlants"/>
        </authorList>
    </citation>
    <scope>IDENTIFICATION</scope>
</reference>
<feature type="region of interest" description="Disordered" evidence="1">
    <location>
        <begin position="39"/>
        <end position="78"/>
    </location>
</feature>
<evidence type="ECO:0000256" key="1">
    <source>
        <dbReference type="SAM" id="MobiDB-lite"/>
    </source>
</evidence>